<evidence type="ECO:0000256" key="1">
    <source>
        <dbReference type="ARBA" id="ARBA00004127"/>
    </source>
</evidence>
<dbReference type="GO" id="GO:1902600">
    <property type="term" value="P:proton transmembrane transport"/>
    <property type="evidence" value="ECO:0007669"/>
    <property type="project" value="InterPro"/>
</dbReference>
<evidence type="ECO:0000313" key="14">
    <source>
        <dbReference type="Proteomes" id="UP000192333"/>
    </source>
</evidence>
<dbReference type="GO" id="GO:0006813">
    <property type="term" value="P:potassium ion transport"/>
    <property type="evidence" value="ECO:0007669"/>
    <property type="project" value="UniProtKB-KW"/>
</dbReference>
<dbReference type="InterPro" id="IPR036291">
    <property type="entry name" value="NAD(P)-bd_dom_sf"/>
</dbReference>
<dbReference type="NCBIfam" id="TIGR00932">
    <property type="entry name" value="2a37"/>
    <property type="match status" value="1"/>
</dbReference>
<evidence type="ECO:0000256" key="3">
    <source>
        <dbReference type="ARBA" id="ARBA00022448"/>
    </source>
</evidence>
<keyword evidence="8 11" id="KW-1133">Transmembrane helix</keyword>
<feature type="transmembrane region" description="Helical" evidence="11">
    <location>
        <begin position="113"/>
        <end position="132"/>
    </location>
</feature>
<evidence type="ECO:0000256" key="5">
    <source>
        <dbReference type="ARBA" id="ARBA00022538"/>
    </source>
</evidence>
<evidence type="ECO:0000259" key="12">
    <source>
        <dbReference type="PROSITE" id="PS51201"/>
    </source>
</evidence>
<comment type="subcellular location">
    <subcellularLocation>
        <location evidence="1">Endomembrane system</location>
        <topology evidence="1">Multi-pass membrane protein</topology>
    </subcellularLocation>
</comment>
<dbReference type="InterPro" id="IPR004771">
    <property type="entry name" value="K/H_exchanger"/>
</dbReference>
<protein>
    <submittedName>
        <fullName evidence="13">Kef-type potassium/proton antiporter, CPA2 family</fullName>
    </submittedName>
</protein>
<comment type="similarity">
    <text evidence="2">Belongs to the monovalent cation:proton antiporter 2 (CPA2) transporter (TC 2.A.37) family.</text>
</comment>
<dbReference type="Proteomes" id="UP000192333">
    <property type="component" value="Chromosome I"/>
</dbReference>
<feature type="transmembrane region" description="Helical" evidence="11">
    <location>
        <begin position="225"/>
        <end position="243"/>
    </location>
</feature>
<dbReference type="Gene3D" id="3.40.50.720">
    <property type="entry name" value="NAD(P)-binding Rossmann-like Domain"/>
    <property type="match status" value="1"/>
</dbReference>
<sequence length="619" mass="68330">MENSFLFQAIIYLAAAIICVPIAKKLGMGSVLGYLLAGIIIGPYVLEFIGEEGEDIMHFAEFGVVMMLFLIGLELEPAKLWQMRAMITRIGLSQVLITTLAFFGIMIISGFSWQISLAVSMSLSLSSTAIVLQSLKEKNQLESNAGKNSFAVLLMQDIAVIPMLAIIPLLAVAGDALSTDHHGSPIEQFPGWTQTLFVVGAVGLVVLLGRFAFVPVLRMIARTRLRELFVASALLIVVGIAFLMEIVGLSPALGTFLAGVILANSEFKHELESDLDPFKGLLLGLFFIAVGASINFGLIGENAIMIISITLGILLLKTLVLLGIGKYAKLGLDQNLIFAIGLSQVGEFSFVTYSFANQLQILDKPTNDILMAITAISMTITPLLILLNEKLILPRVGTLEKEVKEADVVEEKHNVIIVGFSHFGSTIGRFLRANGIKATILDNDSDRVDLLRKMGFKVYYGDATRADLLESAGANEAKILISAIDDPETNYLLVETVKKHFPKLELMVRAKNRSDAYELMEMDVPNIYREHLDSSIRLGKDVLVKLGFRSHTVHRLGQNFLKYDEEALKELVKVKHDQKEYISSVRRTIEMQEQLLSSERLRKFALNDHAWDSEVMKGK</sequence>
<dbReference type="Pfam" id="PF00999">
    <property type="entry name" value="Na_H_Exchanger"/>
    <property type="match status" value="1"/>
</dbReference>
<evidence type="ECO:0000256" key="2">
    <source>
        <dbReference type="ARBA" id="ARBA00005551"/>
    </source>
</evidence>
<keyword evidence="7" id="KW-0630">Potassium</keyword>
<evidence type="ECO:0000256" key="6">
    <source>
        <dbReference type="ARBA" id="ARBA00022692"/>
    </source>
</evidence>
<keyword evidence="5" id="KW-0633">Potassium transport</keyword>
<evidence type="ECO:0000256" key="10">
    <source>
        <dbReference type="ARBA" id="ARBA00023136"/>
    </source>
</evidence>
<feature type="transmembrane region" description="Helical" evidence="11">
    <location>
        <begin position="6"/>
        <end position="24"/>
    </location>
</feature>
<feature type="transmembrane region" description="Helical" evidence="11">
    <location>
        <begin position="87"/>
        <end position="107"/>
    </location>
</feature>
<dbReference type="AlphaFoldDB" id="A0A1W2H8T4"/>
<keyword evidence="10 11" id="KW-0472">Membrane</keyword>
<evidence type="ECO:0000256" key="11">
    <source>
        <dbReference type="SAM" id="Phobius"/>
    </source>
</evidence>
<keyword evidence="4" id="KW-0050">Antiport</keyword>
<feature type="transmembrane region" description="Helical" evidence="11">
    <location>
        <begin position="368"/>
        <end position="387"/>
    </location>
</feature>
<dbReference type="InterPro" id="IPR006153">
    <property type="entry name" value="Cation/H_exchanger_TM"/>
</dbReference>
<evidence type="ECO:0000256" key="8">
    <source>
        <dbReference type="ARBA" id="ARBA00022989"/>
    </source>
</evidence>
<dbReference type="RefSeq" id="WP_084122015.1">
    <property type="nucleotide sequence ID" value="NZ_LT838813.1"/>
</dbReference>
<keyword evidence="9" id="KW-0406">Ion transport</keyword>
<dbReference type="InterPro" id="IPR038770">
    <property type="entry name" value="Na+/solute_symporter_sf"/>
</dbReference>
<feature type="transmembrane region" description="Helical" evidence="11">
    <location>
        <begin position="192"/>
        <end position="213"/>
    </location>
</feature>
<dbReference type="GO" id="GO:0008324">
    <property type="term" value="F:monoatomic cation transmembrane transporter activity"/>
    <property type="evidence" value="ECO:0007669"/>
    <property type="project" value="InterPro"/>
</dbReference>
<organism evidence="13 14">
    <name type="scientific">Aquiflexum balticum DSM 16537</name>
    <dbReference type="NCBI Taxonomy" id="758820"/>
    <lineage>
        <taxon>Bacteria</taxon>
        <taxon>Pseudomonadati</taxon>
        <taxon>Bacteroidota</taxon>
        <taxon>Cytophagia</taxon>
        <taxon>Cytophagales</taxon>
        <taxon>Cyclobacteriaceae</taxon>
        <taxon>Aquiflexum</taxon>
    </lineage>
</organism>
<accession>A0A1W2H8T4</accession>
<dbReference type="Gene3D" id="1.20.1530.20">
    <property type="match status" value="1"/>
</dbReference>
<evidence type="ECO:0000256" key="9">
    <source>
        <dbReference type="ARBA" id="ARBA00023065"/>
    </source>
</evidence>
<feature type="transmembrane region" description="Helical" evidence="11">
    <location>
        <begin position="31"/>
        <end position="50"/>
    </location>
</feature>
<feature type="transmembrane region" description="Helical" evidence="11">
    <location>
        <begin position="56"/>
        <end position="75"/>
    </location>
</feature>
<dbReference type="PANTHER" id="PTHR46157:SF4">
    <property type="entry name" value="K(+) EFFLUX ANTIPORTER 3, CHLOROPLASTIC"/>
    <property type="match status" value="1"/>
</dbReference>
<dbReference type="SUPFAM" id="SSF51735">
    <property type="entry name" value="NAD(P)-binding Rossmann-fold domains"/>
    <property type="match status" value="1"/>
</dbReference>
<feature type="domain" description="RCK N-terminal" evidence="12">
    <location>
        <begin position="412"/>
        <end position="533"/>
    </location>
</feature>
<keyword evidence="14" id="KW-1185">Reference proteome</keyword>
<evidence type="ECO:0000256" key="4">
    <source>
        <dbReference type="ARBA" id="ARBA00022449"/>
    </source>
</evidence>
<evidence type="ECO:0000313" key="13">
    <source>
        <dbReference type="EMBL" id="SMD45279.1"/>
    </source>
</evidence>
<keyword evidence="3" id="KW-0813">Transport</keyword>
<dbReference type="InterPro" id="IPR003148">
    <property type="entry name" value="RCK_N"/>
</dbReference>
<dbReference type="FunFam" id="3.40.50.720:FF:000036">
    <property type="entry name" value="Glutathione-regulated potassium-efflux system protein KefB"/>
    <property type="match status" value="1"/>
</dbReference>
<feature type="transmembrane region" description="Helical" evidence="11">
    <location>
        <begin position="152"/>
        <end position="172"/>
    </location>
</feature>
<gene>
    <name evidence="13" type="ORF">SAMN00777080_3927</name>
</gene>
<keyword evidence="6 11" id="KW-0812">Transmembrane</keyword>
<dbReference type="Pfam" id="PF02254">
    <property type="entry name" value="TrkA_N"/>
    <property type="match status" value="1"/>
</dbReference>
<feature type="transmembrane region" description="Helical" evidence="11">
    <location>
        <begin position="304"/>
        <end position="324"/>
    </location>
</feature>
<dbReference type="GO" id="GO:0012505">
    <property type="term" value="C:endomembrane system"/>
    <property type="evidence" value="ECO:0007669"/>
    <property type="project" value="UniProtKB-SubCell"/>
</dbReference>
<dbReference type="STRING" id="758820.SAMN00777080_3927"/>
<dbReference type="PROSITE" id="PS51201">
    <property type="entry name" value="RCK_N"/>
    <property type="match status" value="1"/>
</dbReference>
<feature type="transmembrane region" description="Helical" evidence="11">
    <location>
        <begin position="279"/>
        <end position="298"/>
    </location>
</feature>
<dbReference type="OrthoDB" id="9781411at2"/>
<dbReference type="EMBL" id="LT838813">
    <property type="protein sequence ID" value="SMD45279.1"/>
    <property type="molecule type" value="Genomic_DNA"/>
</dbReference>
<name>A0A1W2H8T4_9BACT</name>
<dbReference type="PANTHER" id="PTHR46157">
    <property type="entry name" value="K(+) EFFLUX ANTIPORTER 3, CHLOROPLASTIC"/>
    <property type="match status" value="1"/>
</dbReference>
<feature type="transmembrane region" description="Helical" evidence="11">
    <location>
        <begin position="336"/>
        <end position="356"/>
    </location>
</feature>
<evidence type="ECO:0000256" key="7">
    <source>
        <dbReference type="ARBA" id="ARBA00022958"/>
    </source>
</evidence>
<dbReference type="GO" id="GO:0015297">
    <property type="term" value="F:antiporter activity"/>
    <property type="evidence" value="ECO:0007669"/>
    <property type="project" value="UniProtKB-KW"/>
</dbReference>
<reference evidence="14" key="1">
    <citation type="submission" date="2017-04" db="EMBL/GenBank/DDBJ databases">
        <authorList>
            <person name="Varghese N."/>
            <person name="Submissions S."/>
        </authorList>
    </citation>
    <scope>NUCLEOTIDE SEQUENCE [LARGE SCALE GENOMIC DNA]</scope>
    <source>
        <strain evidence="14">DSM 16537</strain>
    </source>
</reference>
<proteinExistence type="inferred from homology"/>
<dbReference type="GO" id="GO:0005886">
    <property type="term" value="C:plasma membrane"/>
    <property type="evidence" value="ECO:0007669"/>
    <property type="project" value="TreeGrafter"/>
</dbReference>